<dbReference type="Proteomes" id="UP000306324">
    <property type="component" value="Unassembled WGS sequence"/>
</dbReference>
<proteinExistence type="predicted"/>
<sequence>MDTECFRFPWIGDFALPSFDRFAFSRSWFVKKSLKKLLQCQYDRILGPTLDNTPAIYSKCIDKARPLPVLS</sequence>
<dbReference type="AlphaFoldDB" id="A0A5S4ER03"/>
<evidence type="ECO:0000313" key="2">
    <source>
        <dbReference type="Proteomes" id="UP000306324"/>
    </source>
</evidence>
<name>A0A5S4ER03_9PROT</name>
<gene>
    <name evidence="1" type="ORF">ACCUM_2507</name>
</gene>
<comment type="caution">
    <text evidence="1">The sequence shown here is derived from an EMBL/GenBank/DDBJ whole genome shotgun (WGS) entry which is preliminary data.</text>
</comment>
<organism evidence="1 2">
    <name type="scientific">Candidatus Accumulibacter phosphatis</name>
    <dbReference type="NCBI Taxonomy" id="327160"/>
    <lineage>
        <taxon>Bacteria</taxon>
        <taxon>Pseudomonadati</taxon>
        <taxon>Pseudomonadota</taxon>
        <taxon>Betaproteobacteria</taxon>
        <taxon>Candidatus Accumulibacter</taxon>
    </lineage>
</organism>
<evidence type="ECO:0000313" key="1">
    <source>
        <dbReference type="EMBL" id="TMQ77907.1"/>
    </source>
</evidence>
<reference evidence="1 2" key="1">
    <citation type="submission" date="2019-04" db="EMBL/GenBank/DDBJ databases">
        <title>A novel phosphate-accumulating bacterium identified in bioreactor for phosphate removal from wastewater.</title>
        <authorList>
            <person name="Kotlyarov R.Y."/>
            <person name="Beletsky A.V."/>
            <person name="Kallistova A.Y."/>
            <person name="Dorofeev A.G."/>
            <person name="Nikolaev Y.Y."/>
            <person name="Pimenov N.V."/>
            <person name="Ravin N.V."/>
            <person name="Mardanov A.V."/>
        </authorList>
    </citation>
    <scope>NUCLEOTIDE SEQUENCE [LARGE SCALE GENOMIC DNA]</scope>
    <source>
        <strain evidence="1 2">Bin19</strain>
    </source>
</reference>
<keyword evidence="2" id="KW-1185">Reference proteome</keyword>
<protein>
    <submittedName>
        <fullName evidence="1">Uncharacterized protein</fullName>
    </submittedName>
</protein>
<dbReference type="EMBL" id="SWAD01000015">
    <property type="protein sequence ID" value="TMQ77907.1"/>
    <property type="molecule type" value="Genomic_DNA"/>
</dbReference>
<accession>A0A5S4ER03</accession>